<organism evidence="2 3">
    <name type="scientific">Aporhodopirellula aestuarii</name>
    <dbReference type="NCBI Taxonomy" id="2950107"/>
    <lineage>
        <taxon>Bacteria</taxon>
        <taxon>Pseudomonadati</taxon>
        <taxon>Planctomycetota</taxon>
        <taxon>Planctomycetia</taxon>
        <taxon>Pirellulales</taxon>
        <taxon>Pirellulaceae</taxon>
        <taxon>Aporhodopirellula</taxon>
    </lineage>
</organism>
<sequence>MSNNKKLHTEPRKNSLQFSVGTLLEVLTTVAILLGVASIVPTYPNPHHTSVGMWVNPFAACVAIYFWRFRISQTPSRRMRISMFTILVAVTLPFIYWNGALIADWARIPLSKWLGDPLWVYAVPTVSFFALDLRNHPRNRRAFVVASCFELLLAIPAWTVICLLWQGYFNWFQMG</sequence>
<comment type="caution">
    <text evidence="2">The sequence shown here is derived from an EMBL/GenBank/DDBJ whole genome shotgun (WGS) entry which is preliminary data.</text>
</comment>
<reference evidence="2 3" key="1">
    <citation type="journal article" date="2022" name="Syst. Appl. Microbiol.">
        <title>Rhodopirellula aestuarii sp. nov., a novel member of the genus Rhodopirellula isolated from brackish sediments collected in the Tagus River estuary, Portugal.</title>
        <authorList>
            <person name="Vitorino I.R."/>
            <person name="Klimek D."/>
            <person name="Calusinska M."/>
            <person name="Lobo-da-Cunha A."/>
            <person name="Vasconcelos V."/>
            <person name="Lage O.M."/>
        </authorList>
    </citation>
    <scope>NUCLEOTIDE SEQUENCE [LARGE SCALE GENOMIC DNA]</scope>
    <source>
        <strain evidence="2 3">ICT_H3.1</strain>
    </source>
</reference>
<feature type="transmembrane region" description="Helical" evidence="1">
    <location>
        <begin position="142"/>
        <end position="168"/>
    </location>
</feature>
<feature type="transmembrane region" description="Helical" evidence="1">
    <location>
        <begin position="81"/>
        <end position="98"/>
    </location>
</feature>
<keyword evidence="1" id="KW-1133">Transmembrane helix</keyword>
<proteinExistence type="predicted"/>
<keyword evidence="1" id="KW-0472">Membrane</keyword>
<accession>A0ABT0UDB5</accession>
<evidence type="ECO:0000256" key="1">
    <source>
        <dbReference type="SAM" id="Phobius"/>
    </source>
</evidence>
<feature type="transmembrane region" description="Helical" evidence="1">
    <location>
        <begin position="20"/>
        <end position="39"/>
    </location>
</feature>
<dbReference type="EMBL" id="JAMQBK010000121">
    <property type="protein sequence ID" value="MCM2375037.1"/>
    <property type="molecule type" value="Genomic_DNA"/>
</dbReference>
<dbReference type="RefSeq" id="WP_250933464.1">
    <property type="nucleotide sequence ID" value="NZ_JAMQBK010000121.1"/>
</dbReference>
<name>A0ABT0UDB5_9BACT</name>
<gene>
    <name evidence="2" type="ORF">NB063_30820</name>
</gene>
<feature type="transmembrane region" description="Helical" evidence="1">
    <location>
        <begin position="118"/>
        <end position="135"/>
    </location>
</feature>
<keyword evidence="1" id="KW-0812">Transmembrane</keyword>
<dbReference type="Proteomes" id="UP001202961">
    <property type="component" value="Unassembled WGS sequence"/>
</dbReference>
<protein>
    <submittedName>
        <fullName evidence="2">Uncharacterized protein</fullName>
    </submittedName>
</protein>
<evidence type="ECO:0000313" key="3">
    <source>
        <dbReference type="Proteomes" id="UP001202961"/>
    </source>
</evidence>
<feature type="transmembrane region" description="Helical" evidence="1">
    <location>
        <begin position="51"/>
        <end position="69"/>
    </location>
</feature>
<evidence type="ECO:0000313" key="2">
    <source>
        <dbReference type="EMBL" id="MCM2375037.1"/>
    </source>
</evidence>
<keyword evidence="3" id="KW-1185">Reference proteome</keyword>